<feature type="transmembrane region" description="Helical" evidence="11">
    <location>
        <begin position="219"/>
        <end position="242"/>
    </location>
</feature>
<dbReference type="GO" id="GO:1903037">
    <property type="term" value="P:regulation of leukocyte cell-cell adhesion"/>
    <property type="evidence" value="ECO:0007669"/>
    <property type="project" value="UniProtKB-ARBA"/>
</dbReference>
<keyword evidence="8" id="KW-0325">Glycoprotein</keyword>
<evidence type="ECO:0000313" key="15">
    <source>
        <dbReference type="Proteomes" id="UP000727407"/>
    </source>
</evidence>
<dbReference type="SUPFAM" id="SSF49899">
    <property type="entry name" value="Concanavalin A-like lectins/glucanases"/>
    <property type="match status" value="1"/>
</dbReference>
<dbReference type="Pfam" id="PF13765">
    <property type="entry name" value="PRY"/>
    <property type="match status" value="1"/>
</dbReference>
<dbReference type="Pfam" id="PF00622">
    <property type="entry name" value="SPRY"/>
    <property type="match status" value="1"/>
</dbReference>
<dbReference type="PANTHER" id="PTHR24100">
    <property type="entry name" value="BUTYROPHILIN"/>
    <property type="match status" value="1"/>
</dbReference>
<dbReference type="InterPro" id="IPR007110">
    <property type="entry name" value="Ig-like_dom"/>
</dbReference>
<evidence type="ECO:0000256" key="10">
    <source>
        <dbReference type="SAM" id="Coils"/>
    </source>
</evidence>
<feature type="non-terminal residue" evidence="14">
    <location>
        <position position="1"/>
    </location>
</feature>
<dbReference type="SMART" id="SM00449">
    <property type="entry name" value="SPRY"/>
    <property type="match status" value="1"/>
</dbReference>
<feature type="non-terminal residue" evidence="14">
    <location>
        <position position="456"/>
    </location>
</feature>
<dbReference type="FunFam" id="2.60.40.10:FF:000142">
    <property type="entry name" value="V-set domain-containing T-cell activation inhibitor 1"/>
    <property type="match status" value="1"/>
</dbReference>
<dbReference type="EMBL" id="QNUK01001153">
    <property type="protein sequence ID" value="KAF5886804.1"/>
    <property type="molecule type" value="Genomic_DNA"/>
</dbReference>
<dbReference type="FunFam" id="2.60.120.920:FF:000004">
    <property type="entry name" value="Butyrophilin subfamily 1 member A1"/>
    <property type="match status" value="1"/>
</dbReference>
<organism evidence="14 15">
    <name type="scientific">Clarias magur</name>
    <name type="common">Asian catfish</name>
    <name type="synonym">Macropteronotus magur</name>
    <dbReference type="NCBI Taxonomy" id="1594786"/>
    <lineage>
        <taxon>Eukaryota</taxon>
        <taxon>Metazoa</taxon>
        <taxon>Chordata</taxon>
        <taxon>Craniata</taxon>
        <taxon>Vertebrata</taxon>
        <taxon>Euteleostomi</taxon>
        <taxon>Actinopterygii</taxon>
        <taxon>Neopterygii</taxon>
        <taxon>Teleostei</taxon>
        <taxon>Ostariophysi</taxon>
        <taxon>Siluriformes</taxon>
        <taxon>Clariidae</taxon>
        <taxon>Clarias</taxon>
    </lineage>
</organism>
<dbReference type="PANTHER" id="PTHR24100:SF151">
    <property type="entry name" value="ICOS LIGAND"/>
    <property type="match status" value="1"/>
</dbReference>
<dbReference type="InterPro" id="IPR013106">
    <property type="entry name" value="Ig_V-set"/>
</dbReference>
<dbReference type="Gene3D" id="2.60.40.10">
    <property type="entry name" value="Immunoglobulins"/>
    <property type="match status" value="2"/>
</dbReference>
<dbReference type="InterPro" id="IPR006574">
    <property type="entry name" value="PRY"/>
</dbReference>
<dbReference type="InterPro" id="IPR013320">
    <property type="entry name" value="ConA-like_dom_sf"/>
</dbReference>
<evidence type="ECO:0000256" key="7">
    <source>
        <dbReference type="ARBA" id="ARBA00023157"/>
    </source>
</evidence>
<dbReference type="SMART" id="SM00409">
    <property type="entry name" value="IG"/>
    <property type="match status" value="1"/>
</dbReference>
<keyword evidence="9" id="KW-0393">Immunoglobulin domain</keyword>
<evidence type="ECO:0000256" key="6">
    <source>
        <dbReference type="ARBA" id="ARBA00023136"/>
    </source>
</evidence>
<keyword evidence="15" id="KW-1185">Reference proteome</keyword>
<evidence type="ECO:0000256" key="3">
    <source>
        <dbReference type="ARBA" id="ARBA00022692"/>
    </source>
</evidence>
<dbReference type="GO" id="GO:0050863">
    <property type="term" value="P:regulation of T cell activation"/>
    <property type="evidence" value="ECO:0007669"/>
    <property type="project" value="UniProtKB-ARBA"/>
</dbReference>
<feature type="domain" description="Ig-like" evidence="13">
    <location>
        <begin position="16"/>
        <end position="114"/>
    </location>
</feature>
<keyword evidence="3 11" id="KW-0812">Transmembrane</keyword>
<comment type="similarity">
    <text evidence="2">Belongs to the immunoglobulin superfamily. BTN/MOG family.</text>
</comment>
<dbReference type="GO" id="GO:0009897">
    <property type="term" value="C:external side of plasma membrane"/>
    <property type="evidence" value="ECO:0007669"/>
    <property type="project" value="TreeGrafter"/>
</dbReference>
<evidence type="ECO:0000313" key="14">
    <source>
        <dbReference type="EMBL" id="KAF5886804.1"/>
    </source>
</evidence>
<dbReference type="AlphaFoldDB" id="A0A8J4T372"/>
<dbReference type="OrthoDB" id="10055806at2759"/>
<dbReference type="InterPro" id="IPR043136">
    <property type="entry name" value="B30.2/SPRY_sf"/>
</dbReference>
<keyword evidence="7" id="KW-1015">Disulfide bond</keyword>
<sequence>QLKVAGPDAPVFAVAGEDLVLPCFIKPSTSAVEMKVEWFRLDEEGSLVHLYKDQKDKNEKQAQSYKGRTSLFKEELQKGNTSLKLSALQISDEGDYKCFVQYTSWYDDITVHVTVEAKGSHPVIRMESYDNSGGISLVCESKGWKPAPEILWLNSEGAPLSAEDTQIHRDTEGFSVKRQITVYDYSDSNRFYCRLQQYDHMMETEVIINSEVFGACKNAVIGVLILSLLFMGVFILTMTCTYQKTAIQRMMEKQEIRKKALENDLEIEKQYAELQRKRVADEFEKKIRFAVDVTLDPDTANSKLILSTDAKEVNHGDTQQDLPDAPQRFDYSPSVLGKQSFFTGRFYYEVQVRGKTAWELGVATESINRKGAIILSPEDGFWTVVLRKRYQYKACAGPSVPLTLREEVEKVGVFVDYEEGLVSFYDVESRSHIYSFTGQSFTEKLYPYFSPSLSHG</sequence>
<feature type="domain" description="Ig-like" evidence="13">
    <location>
        <begin position="122"/>
        <end position="209"/>
    </location>
</feature>
<evidence type="ECO:0000256" key="9">
    <source>
        <dbReference type="ARBA" id="ARBA00023319"/>
    </source>
</evidence>
<evidence type="ECO:0000256" key="2">
    <source>
        <dbReference type="ARBA" id="ARBA00007591"/>
    </source>
</evidence>
<evidence type="ECO:0000256" key="5">
    <source>
        <dbReference type="ARBA" id="ARBA00022989"/>
    </source>
</evidence>
<dbReference type="SMART" id="SM00589">
    <property type="entry name" value="PRY"/>
    <property type="match status" value="1"/>
</dbReference>
<feature type="coiled-coil region" evidence="10">
    <location>
        <begin position="244"/>
        <end position="277"/>
    </location>
</feature>
<comment type="subcellular location">
    <subcellularLocation>
        <location evidence="1">Membrane</location>
        <topology evidence="1">Single-pass type I membrane protein</topology>
    </subcellularLocation>
</comment>
<dbReference type="InterPro" id="IPR003879">
    <property type="entry name" value="Butyrophylin_SPRY"/>
</dbReference>
<dbReference type="InterPro" id="IPR036179">
    <property type="entry name" value="Ig-like_dom_sf"/>
</dbReference>
<dbReference type="Proteomes" id="UP000727407">
    <property type="component" value="Unassembled WGS sequence"/>
</dbReference>
<name>A0A8J4T372_CLAMG</name>
<dbReference type="PROSITE" id="PS50188">
    <property type="entry name" value="B302_SPRY"/>
    <property type="match status" value="1"/>
</dbReference>
<dbReference type="GO" id="GO:0005102">
    <property type="term" value="F:signaling receptor binding"/>
    <property type="evidence" value="ECO:0007669"/>
    <property type="project" value="TreeGrafter"/>
</dbReference>
<dbReference type="SUPFAM" id="SSF48726">
    <property type="entry name" value="Immunoglobulin"/>
    <property type="match status" value="2"/>
</dbReference>
<dbReference type="Gene3D" id="2.60.120.920">
    <property type="match status" value="1"/>
</dbReference>
<dbReference type="GO" id="GO:0050852">
    <property type="term" value="P:T cell receptor signaling pathway"/>
    <property type="evidence" value="ECO:0007669"/>
    <property type="project" value="TreeGrafter"/>
</dbReference>
<dbReference type="GO" id="GO:0001817">
    <property type="term" value="P:regulation of cytokine production"/>
    <property type="evidence" value="ECO:0007669"/>
    <property type="project" value="TreeGrafter"/>
</dbReference>
<dbReference type="InterPro" id="IPR053896">
    <property type="entry name" value="BTN3A2-like_Ig-C"/>
</dbReference>
<gene>
    <name evidence="14" type="ORF">DAT39_022422</name>
</gene>
<keyword evidence="10" id="KW-0175">Coiled coil</keyword>
<dbReference type="PROSITE" id="PS50835">
    <property type="entry name" value="IG_LIKE"/>
    <property type="match status" value="2"/>
</dbReference>
<keyword evidence="4" id="KW-0732">Signal</keyword>
<dbReference type="CDD" id="cd13733">
    <property type="entry name" value="SPRY_PRY_C-I_1"/>
    <property type="match status" value="1"/>
</dbReference>
<dbReference type="InterPro" id="IPR001870">
    <property type="entry name" value="B30.2/SPRY"/>
</dbReference>
<dbReference type="InterPro" id="IPR050504">
    <property type="entry name" value="IgSF_BTN/MOG"/>
</dbReference>
<reference evidence="14" key="1">
    <citation type="submission" date="2020-07" db="EMBL/GenBank/DDBJ databases">
        <title>Clarias magur genome sequencing, assembly and annotation.</title>
        <authorList>
            <person name="Kushwaha B."/>
            <person name="Kumar R."/>
            <person name="Das P."/>
            <person name="Joshi C.G."/>
            <person name="Kumar D."/>
            <person name="Nagpure N.S."/>
            <person name="Pandey M."/>
            <person name="Agarwal S."/>
            <person name="Srivastava S."/>
            <person name="Singh M."/>
            <person name="Sahoo L."/>
            <person name="Jayasankar P."/>
            <person name="Meher P.K."/>
            <person name="Koringa P.G."/>
            <person name="Iquebal M.A."/>
            <person name="Das S.P."/>
            <person name="Bit A."/>
            <person name="Patnaik S."/>
            <person name="Patel N."/>
            <person name="Shah T.M."/>
            <person name="Hinsu A."/>
            <person name="Jena J.K."/>
        </authorList>
    </citation>
    <scope>NUCLEOTIDE SEQUENCE</scope>
    <source>
        <strain evidence="14">CIFAMagur01</strain>
        <tissue evidence="14">Testis</tissue>
    </source>
</reference>
<evidence type="ECO:0000256" key="4">
    <source>
        <dbReference type="ARBA" id="ARBA00022729"/>
    </source>
</evidence>
<comment type="caution">
    <text evidence="14">The sequence shown here is derived from an EMBL/GenBank/DDBJ whole genome shotgun (WGS) entry which is preliminary data.</text>
</comment>
<evidence type="ECO:0000256" key="1">
    <source>
        <dbReference type="ARBA" id="ARBA00004479"/>
    </source>
</evidence>
<dbReference type="InterPro" id="IPR013783">
    <property type="entry name" value="Ig-like_fold"/>
</dbReference>
<evidence type="ECO:0000256" key="8">
    <source>
        <dbReference type="ARBA" id="ARBA00023180"/>
    </source>
</evidence>
<evidence type="ECO:0000259" key="13">
    <source>
        <dbReference type="PROSITE" id="PS50835"/>
    </source>
</evidence>
<keyword evidence="5 11" id="KW-1133">Transmembrane helix</keyword>
<dbReference type="PRINTS" id="PR01407">
    <property type="entry name" value="BUTYPHLNCDUF"/>
</dbReference>
<evidence type="ECO:0000259" key="12">
    <source>
        <dbReference type="PROSITE" id="PS50188"/>
    </source>
</evidence>
<dbReference type="SMART" id="SM00406">
    <property type="entry name" value="IGv"/>
    <property type="match status" value="1"/>
</dbReference>
<dbReference type="InterPro" id="IPR003877">
    <property type="entry name" value="SPRY_dom"/>
</dbReference>
<dbReference type="Pfam" id="PF22705">
    <property type="entry name" value="C2-set_3"/>
    <property type="match status" value="1"/>
</dbReference>
<accession>A0A8J4T372</accession>
<feature type="domain" description="B30.2/SPRY" evidence="12">
    <location>
        <begin position="273"/>
        <end position="456"/>
    </location>
</feature>
<keyword evidence="6 11" id="KW-0472">Membrane</keyword>
<protein>
    <submittedName>
        <fullName evidence="14">Butyrophilin subfamily 1 member A1-like isoform X1</fullName>
    </submittedName>
</protein>
<evidence type="ECO:0000256" key="11">
    <source>
        <dbReference type="SAM" id="Phobius"/>
    </source>
</evidence>
<proteinExistence type="inferred from homology"/>
<dbReference type="Pfam" id="PF07686">
    <property type="entry name" value="V-set"/>
    <property type="match status" value="1"/>
</dbReference>
<dbReference type="InterPro" id="IPR003599">
    <property type="entry name" value="Ig_sub"/>
</dbReference>